<dbReference type="EMBL" id="LT841305">
    <property type="protein sequence ID" value="SMH66272.1"/>
    <property type="molecule type" value="Genomic_DNA"/>
</dbReference>
<evidence type="ECO:0000313" key="3">
    <source>
        <dbReference type="Proteomes" id="UP000193925"/>
    </source>
</evidence>
<reference evidence="1" key="2">
    <citation type="submission" date="2014-07" db="EMBL/GenBank/DDBJ databases">
        <title>Initial genome analysis of the psychrotolerant acidophile Acidithiobacillus ferrivorans CF27: insights into iron and sulfur oxidation pathways and into biofilm formation.</title>
        <authorList>
            <person name="Talla E."/>
            <person name="Hedrich S."/>
            <person name="Mangenot S."/>
            <person name="Ji B."/>
            <person name="Johnson D.B."/>
            <person name="Barbe V."/>
            <person name="Bonnefoy V."/>
        </authorList>
    </citation>
    <scope>NUCLEOTIDE SEQUENCE [LARGE SCALE GENOMIC DNA]</scope>
    <source>
        <strain evidence="1">CF27</strain>
    </source>
</reference>
<dbReference type="EMBL" id="CCCS020000051">
    <property type="protein sequence ID" value="CDQ11448.1"/>
    <property type="molecule type" value="Genomic_DNA"/>
</dbReference>
<dbReference type="Proteomes" id="UP000193925">
    <property type="component" value="Chromosome AFERRI"/>
</dbReference>
<dbReference type="RefSeq" id="WP_035194540.1">
    <property type="nucleotide sequence ID" value="NZ_CCCS020000051.1"/>
</dbReference>
<keyword evidence="3" id="KW-1185">Reference proteome</keyword>
<evidence type="ECO:0000313" key="1">
    <source>
        <dbReference type="EMBL" id="CDQ11448.1"/>
    </source>
</evidence>
<gene>
    <name evidence="2" type="ORF">AFERRI_30002</name>
    <name evidence="1" type="ORF">AFERRI_550005</name>
</gene>
<reference evidence="1" key="1">
    <citation type="submission" date="2014-03" db="EMBL/GenBank/DDBJ databases">
        <authorList>
            <person name="Genoscope - CEA"/>
        </authorList>
    </citation>
    <scope>NUCLEOTIDE SEQUENCE [LARGE SCALE GENOMIC DNA]</scope>
    <source>
        <strain evidence="1">CF27</strain>
    </source>
</reference>
<proteinExistence type="predicted"/>
<evidence type="ECO:0000313" key="2">
    <source>
        <dbReference type="EMBL" id="SMH66272.1"/>
    </source>
</evidence>
<reference evidence="2 3" key="3">
    <citation type="submission" date="2017-03" db="EMBL/GenBank/DDBJ databases">
        <authorList>
            <person name="Regsiter A."/>
            <person name="William W."/>
        </authorList>
    </citation>
    <scope>NUCLEOTIDE SEQUENCE [LARGE SCALE GENOMIC DNA]</scope>
    <source>
        <strain evidence="2">PRJEB5721</strain>
    </source>
</reference>
<organism evidence="1">
    <name type="scientific">Acidithiobacillus ferrivorans</name>
    <dbReference type="NCBI Taxonomy" id="160808"/>
    <lineage>
        <taxon>Bacteria</taxon>
        <taxon>Pseudomonadati</taxon>
        <taxon>Pseudomonadota</taxon>
        <taxon>Acidithiobacillia</taxon>
        <taxon>Acidithiobacillales</taxon>
        <taxon>Acidithiobacillaceae</taxon>
        <taxon>Acidithiobacillus</taxon>
    </lineage>
</organism>
<accession>A0A060UXL4</accession>
<protein>
    <submittedName>
        <fullName evidence="1">Uncharacterized protein</fullName>
    </submittedName>
</protein>
<name>A0A060UXL4_9PROT</name>
<dbReference type="AlphaFoldDB" id="A0A060UXL4"/>
<sequence length="63" mass="6932">MTREVHACSVILRENSRGGGILLRSDRIFAYFIEKKDYLLADLLNPGEGAAALVHSQKGFAPD</sequence>